<dbReference type="Pfam" id="PF13181">
    <property type="entry name" value="TPR_8"/>
    <property type="match status" value="2"/>
</dbReference>
<dbReference type="RefSeq" id="WP_069698077.1">
    <property type="nucleotide sequence ID" value="NZ_JAGGMA010000002.1"/>
</dbReference>
<sequence length="292" mass="33900">MDVLGAKVRAIRKSKKISQKELSEGICTQATISNIESKNRCDSLVIFSAICRRLDVNVEDCIEYTQEQKLNLFLDEIEKMCSRFDHKAAYQLLADYVVEESEDIDGNAILKSKYNYYQGITALVGAKDSSSALFYFHQNIGYNKKPNIYEILSINALGVLYENENEIDRAKVYYKKSLNLLKHYDGETASMIYKIYYNSAQFYSQIKDYRTSIVLCEKGIYLNEVEETFYYLDFLYYELGFNKYMAGETAMMEYKTAYYLAKHLKNNELAKIILQDAKSYDFPFQADENGVI</sequence>
<dbReference type="AlphaFoldDB" id="A0A1E5KZ03"/>
<proteinExistence type="predicted"/>
<dbReference type="PANTHER" id="PTHR37038">
    <property type="entry name" value="TRANSCRIPTIONAL REGULATOR-RELATED"/>
    <property type="match status" value="1"/>
</dbReference>
<dbReference type="SUPFAM" id="SSF48452">
    <property type="entry name" value="TPR-like"/>
    <property type="match status" value="1"/>
</dbReference>
<dbReference type="EMBL" id="MIEK01000012">
    <property type="protein sequence ID" value="OEH83122.1"/>
    <property type="molecule type" value="Genomic_DNA"/>
</dbReference>
<dbReference type="Proteomes" id="UP000095256">
    <property type="component" value="Unassembled WGS sequence"/>
</dbReference>
<dbReference type="SMART" id="SM00530">
    <property type="entry name" value="HTH_XRE"/>
    <property type="match status" value="1"/>
</dbReference>
<protein>
    <recommendedName>
        <fullName evidence="1">HTH cro/C1-type domain-containing protein</fullName>
    </recommendedName>
</protein>
<evidence type="ECO:0000313" key="2">
    <source>
        <dbReference type="EMBL" id="OEH83122.1"/>
    </source>
</evidence>
<keyword evidence="3" id="KW-1185">Reference proteome</keyword>
<feature type="domain" description="HTH cro/C1-type" evidence="1">
    <location>
        <begin position="8"/>
        <end position="61"/>
    </location>
</feature>
<dbReference type="InterPro" id="IPR010982">
    <property type="entry name" value="Lambda_DNA-bd_dom_sf"/>
</dbReference>
<dbReference type="SMART" id="SM00028">
    <property type="entry name" value="TPR"/>
    <property type="match status" value="2"/>
</dbReference>
<evidence type="ECO:0000313" key="3">
    <source>
        <dbReference type="Proteomes" id="UP000095256"/>
    </source>
</evidence>
<dbReference type="InterPro" id="IPR053163">
    <property type="entry name" value="HTH-type_regulator_Rgg"/>
</dbReference>
<dbReference type="OrthoDB" id="1150409at2"/>
<comment type="caution">
    <text evidence="2">The sequence shown here is derived from an EMBL/GenBank/DDBJ whole genome shotgun (WGS) entry which is preliminary data.</text>
</comment>
<name>A0A1E5KZ03_9ENTE</name>
<dbReference type="InterPro" id="IPR019734">
    <property type="entry name" value="TPR_rpt"/>
</dbReference>
<accession>A0A1E5KZ03</accession>
<dbReference type="CDD" id="cd00093">
    <property type="entry name" value="HTH_XRE"/>
    <property type="match status" value="1"/>
</dbReference>
<dbReference type="InterPro" id="IPR011990">
    <property type="entry name" value="TPR-like_helical_dom_sf"/>
</dbReference>
<evidence type="ECO:0000259" key="1">
    <source>
        <dbReference type="PROSITE" id="PS50943"/>
    </source>
</evidence>
<dbReference type="SUPFAM" id="SSF47413">
    <property type="entry name" value="lambda repressor-like DNA-binding domains"/>
    <property type="match status" value="1"/>
</dbReference>
<dbReference type="STRING" id="762845.BCR26_02310"/>
<dbReference type="Pfam" id="PF01381">
    <property type="entry name" value="HTH_3"/>
    <property type="match status" value="1"/>
</dbReference>
<dbReference type="GO" id="GO:0003677">
    <property type="term" value="F:DNA binding"/>
    <property type="evidence" value="ECO:0007669"/>
    <property type="project" value="InterPro"/>
</dbReference>
<dbReference type="InterPro" id="IPR001387">
    <property type="entry name" value="Cro/C1-type_HTH"/>
</dbReference>
<dbReference type="PANTHER" id="PTHR37038:SF14">
    <property type="entry name" value="TRANSCRIPTIONAL ACTIVATOR"/>
    <property type="match status" value="1"/>
</dbReference>
<organism evidence="2 3">
    <name type="scientific">Enterococcus rivorum</name>
    <dbReference type="NCBI Taxonomy" id="762845"/>
    <lineage>
        <taxon>Bacteria</taxon>
        <taxon>Bacillati</taxon>
        <taxon>Bacillota</taxon>
        <taxon>Bacilli</taxon>
        <taxon>Lactobacillales</taxon>
        <taxon>Enterococcaceae</taxon>
        <taxon>Enterococcus</taxon>
    </lineage>
</organism>
<gene>
    <name evidence="2" type="ORF">BCR26_02310</name>
</gene>
<dbReference type="Gene3D" id="1.25.40.10">
    <property type="entry name" value="Tetratricopeptide repeat domain"/>
    <property type="match status" value="1"/>
</dbReference>
<reference evidence="2 3" key="1">
    <citation type="submission" date="2016-09" db="EMBL/GenBank/DDBJ databases">
        <authorList>
            <person name="Capua I."/>
            <person name="De Benedictis P."/>
            <person name="Joannis T."/>
            <person name="Lombin L.H."/>
            <person name="Cattoli G."/>
        </authorList>
    </citation>
    <scope>NUCLEOTIDE SEQUENCE [LARGE SCALE GENOMIC DNA]</scope>
    <source>
        <strain evidence="2 3">LMG 25899</strain>
    </source>
</reference>
<dbReference type="PROSITE" id="PS50943">
    <property type="entry name" value="HTH_CROC1"/>
    <property type="match status" value="1"/>
</dbReference>